<evidence type="ECO:0000313" key="9">
    <source>
        <dbReference type="Proteomes" id="UP000198922"/>
    </source>
</evidence>
<dbReference type="InterPro" id="IPR050490">
    <property type="entry name" value="Bact_solute-bd_prot1"/>
</dbReference>
<name>A0A1G7IK07_9RHOB</name>
<dbReference type="InterPro" id="IPR006059">
    <property type="entry name" value="SBP"/>
</dbReference>
<sequence length="412" mass="42586">MKLTPSLLALTAALGATAATAGELEVTHWWTSGGEAAAVKTLAEAYEAKTGNGWVDGAIAGSGGTARPIIISRILGGDPMGATQMTHGRQAEELIEAGMMLDITDVAEANGWTDVINPPALLEGCTVDGRIYCAPLNIHSAQWLWLSHKAFEDAGVAVPTNWSEFVAAAPALKEAGKQPLALGQQPWQSNLAFGTISLAVAGLDAWKAVNIDKNAEVAAGPDYAAAFEAVANAREMAAGSNVQDWNQATNMVITDAAGGQIMGDWAQGEFAMAGEVAGEDYSCLPGLGVNAVLDTGGDAIYFPVNDDPEVTAMQKELAEVLLSPEVQVAFNLAKGSLPVRGDIDMSTANACMQKGLEILAGGADGILPSGDMSLTADTTGQVEDLMAEFWADSSMSAADAQARFAEIIADAD</sequence>
<reference evidence="9" key="1">
    <citation type="submission" date="2016-10" db="EMBL/GenBank/DDBJ databases">
        <authorList>
            <person name="Varghese N."/>
            <person name="Submissions S."/>
        </authorList>
    </citation>
    <scope>NUCLEOTIDE SEQUENCE [LARGE SCALE GENOMIC DNA]</scope>
    <source>
        <strain evidence="9">DSM 21424</strain>
    </source>
</reference>
<feature type="chain" id="PRO_5011591610" description="Probable sugar-binding periplasmic protein" evidence="7">
    <location>
        <begin position="22"/>
        <end position="412"/>
    </location>
</feature>
<organism evidence="8 9">
    <name type="scientific">Limimaricola pyoseonensis</name>
    <dbReference type="NCBI Taxonomy" id="521013"/>
    <lineage>
        <taxon>Bacteria</taxon>
        <taxon>Pseudomonadati</taxon>
        <taxon>Pseudomonadota</taxon>
        <taxon>Alphaproteobacteria</taxon>
        <taxon>Rhodobacterales</taxon>
        <taxon>Paracoccaceae</taxon>
        <taxon>Limimaricola</taxon>
    </lineage>
</organism>
<gene>
    <name evidence="8" type="ORF">SAMN04488567_3499</name>
</gene>
<accession>A0A1G7IK07</accession>
<evidence type="ECO:0000256" key="3">
    <source>
        <dbReference type="ARBA" id="ARBA00022448"/>
    </source>
</evidence>
<proteinExistence type="inferred from homology"/>
<dbReference type="EMBL" id="FNAT01000007">
    <property type="protein sequence ID" value="SDF13062.1"/>
    <property type="molecule type" value="Genomic_DNA"/>
</dbReference>
<dbReference type="OrthoDB" id="9798191at2"/>
<feature type="signal peptide" evidence="7">
    <location>
        <begin position="1"/>
        <end position="21"/>
    </location>
</feature>
<dbReference type="Gene3D" id="3.40.190.10">
    <property type="entry name" value="Periplasmic binding protein-like II"/>
    <property type="match status" value="2"/>
</dbReference>
<evidence type="ECO:0000256" key="7">
    <source>
        <dbReference type="SAM" id="SignalP"/>
    </source>
</evidence>
<dbReference type="AlphaFoldDB" id="A0A1G7IK07"/>
<evidence type="ECO:0000256" key="5">
    <source>
        <dbReference type="ARBA" id="ARBA00049629"/>
    </source>
</evidence>
<dbReference type="SUPFAM" id="SSF53850">
    <property type="entry name" value="Periplasmic binding protein-like II"/>
    <property type="match status" value="1"/>
</dbReference>
<dbReference type="STRING" id="521013.SAMN04488567_3499"/>
<evidence type="ECO:0000256" key="6">
    <source>
        <dbReference type="ARBA" id="ARBA00049753"/>
    </source>
</evidence>
<protein>
    <recommendedName>
        <fullName evidence="6">Probable sugar-binding periplasmic protein</fullName>
    </recommendedName>
</protein>
<keyword evidence="9" id="KW-1185">Reference proteome</keyword>
<evidence type="ECO:0000256" key="1">
    <source>
        <dbReference type="ARBA" id="ARBA00004418"/>
    </source>
</evidence>
<dbReference type="Pfam" id="PF01547">
    <property type="entry name" value="SBP_bac_1"/>
    <property type="match status" value="1"/>
</dbReference>
<evidence type="ECO:0000256" key="4">
    <source>
        <dbReference type="ARBA" id="ARBA00022729"/>
    </source>
</evidence>
<evidence type="ECO:0000313" key="8">
    <source>
        <dbReference type="EMBL" id="SDF13062.1"/>
    </source>
</evidence>
<evidence type="ECO:0000256" key="2">
    <source>
        <dbReference type="ARBA" id="ARBA00008520"/>
    </source>
</evidence>
<keyword evidence="4 7" id="KW-0732">Signal</keyword>
<keyword evidence="3" id="KW-0813">Transport</keyword>
<dbReference type="GO" id="GO:0042597">
    <property type="term" value="C:periplasmic space"/>
    <property type="evidence" value="ECO:0007669"/>
    <property type="project" value="UniProtKB-SubCell"/>
</dbReference>
<dbReference type="PANTHER" id="PTHR43649:SF28">
    <property type="entry name" value="BINDING PROTEIN COMPONENT OF ABC SUGAR TRANSPORTER-RELATED"/>
    <property type="match status" value="1"/>
</dbReference>
<dbReference type="PANTHER" id="PTHR43649">
    <property type="entry name" value="ARABINOSE-BINDING PROTEIN-RELATED"/>
    <property type="match status" value="1"/>
</dbReference>
<dbReference type="Proteomes" id="UP000198922">
    <property type="component" value="Unassembled WGS sequence"/>
</dbReference>
<comment type="similarity">
    <text evidence="2">Belongs to the bacterial solute-binding protein 1 family.</text>
</comment>
<dbReference type="RefSeq" id="WP_090114105.1">
    <property type="nucleotide sequence ID" value="NZ_FNAT01000007.1"/>
</dbReference>
<comment type="subcellular location">
    <subcellularLocation>
        <location evidence="1">Periplasm</location>
    </subcellularLocation>
</comment>
<comment type="function">
    <text evidence="5">Part of a binding-protein-dependent transport system for a sugar.</text>
</comment>